<evidence type="ECO:0000256" key="7">
    <source>
        <dbReference type="ARBA" id="ARBA00023136"/>
    </source>
</evidence>
<keyword evidence="4" id="KW-0597">Phosphoprotein</keyword>
<dbReference type="GO" id="GO:0005886">
    <property type="term" value="C:plasma membrane"/>
    <property type="evidence" value="ECO:0007669"/>
    <property type="project" value="UniProtKB-SubCell"/>
</dbReference>
<dbReference type="SUPFAM" id="SSF52540">
    <property type="entry name" value="P-loop containing nucleoside triphosphate hydrolases"/>
    <property type="match status" value="1"/>
</dbReference>
<organism evidence="12 13">
    <name type="scientific">Branchiostoma lanceolatum</name>
    <name type="common">Common lancelet</name>
    <name type="synonym">Amphioxus lanceolatum</name>
    <dbReference type="NCBI Taxonomy" id="7740"/>
    <lineage>
        <taxon>Eukaryota</taxon>
        <taxon>Metazoa</taxon>
        <taxon>Chordata</taxon>
        <taxon>Cephalochordata</taxon>
        <taxon>Leptocardii</taxon>
        <taxon>Amphioxiformes</taxon>
        <taxon>Branchiostomatidae</taxon>
        <taxon>Branchiostoma</taxon>
    </lineage>
</organism>
<keyword evidence="3" id="KW-1003">Cell membrane</keyword>
<dbReference type="PROSITE" id="PS51419">
    <property type="entry name" value="RAB"/>
    <property type="match status" value="1"/>
</dbReference>
<evidence type="ECO:0000256" key="8">
    <source>
        <dbReference type="ARBA" id="ARBA00053429"/>
    </source>
</evidence>
<dbReference type="PROSITE" id="PS51421">
    <property type="entry name" value="RAS"/>
    <property type="match status" value="1"/>
</dbReference>
<evidence type="ECO:0000256" key="6">
    <source>
        <dbReference type="ARBA" id="ARBA00023134"/>
    </source>
</evidence>
<keyword evidence="13" id="KW-1185">Reference proteome</keyword>
<dbReference type="SMART" id="SM00173">
    <property type="entry name" value="RAS"/>
    <property type="match status" value="1"/>
</dbReference>
<evidence type="ECO:0000256" key="10">
    <source>
        <dbReference type="ARBA" id="ARBA00076974"/>
    </source>
</evidence>
<evidence type="ECO:0000313" key="13">
    <source>
        <dbReference type="Proteomes" id="UP000838412"/>
    </source>
</evidence>
<dbReference type="EMBL" id="OV696692">
    <property type="protein sequence ID" value="CAH1270448.1"/>
    <property type="molecule type" value="Genomic_DNA"/>
</dbReference>
<gene>
    <name evidence="12" type="primary">GEM</name>
    <name evidence="12" type="ORF">BLAG_LOCUS22732</name>
</gene>
<keyword evidence="11" id="KW-0175">Coiled coil</keyword>
<dbReference type="PANTHER" id="PTHR45775:SF6">
    <property type="entry name" value="RAD, GEM_KIR FAMILY MEMBER 2, ISOFORM C"/>
    <property type="match status" value="1"/>
</dbReference>
<dbReference type="GO" id="GO:0005246">
    <property type="term" value="F:calcium channel regulator activity"/>
    <property type="evidence" value="ECO:0007669"/>
    <property type="project" value="TreeGrafter"/>
</dbReference>
<keyword evidence="5" id="KW-0547">Nucleotide-binding</keyword>
<evidence type="ECO:0000256" key="9">
    <source>
        <dbReference type="ARBA" id="ARBA00070754"/>
    </source>
</evidence>
<name>A0A8K0A6Y7_BRALA</name>
<evidence type="ECO:0000256" key="1">
    <source>
        <dbReference type="ARBA" id="ARBA00004236"/>
    </source>
</evidence>
<sequence>MVLCEATWVPRPATSAPTRLITRPRVEQQRSTTMTLTSCKRCLQQLASVSRRSLTNLSYEDLTKECREDSGWDSDVDSLSSGGEDEAVAGTPIHRVVLLGGEGVGKTELARQFVGADGGYESDSDGGDCDDPFLDPDSMPGYGLRNAFQKDVKLDGSSAVMSIIDIPATELYDSDDESFLNAGDAYIIVYSSTDRESFRRAADVALSLRRAKKTAHAPIIIAANKSDLERRRQVSSEEGVECAVGLDCKFIETSATFNHNVDELFEGSVRQLRLRTEARLLANQQRRLRNRIRSARRAEPRRAEPEREKSYFERFVEFLERLVSSKKDRVARMKAKSCHNLSVL</sequence>
<evidence type="ECO:0000313" key="12">
    <source>
        <dbReference type="EMBL" id="CAH1270448.1"/>
    </source>
</evidence>
<comment type="function">
    <text evidence="8">Binds GTP saturably and exhibits a low intrinsic rate of GTP hydrolysis.</text>
</comment>
<dbReference type="PANTHER" id="PTHR45775">
    <property type="entry name" value="RAD, GEM/KIR FAMILY MEMBER 2, ISOFORM C"/>
    <property type="match status" value="1"/>
</dbReference>
<comment type="subcellular location">
    <subcellularLocation>
        <location evidence="1">Cell membrane</location>
    </subcellularLocation>
</comment>
<reference evidence="12" key="1">
    <citation type="submission" date="2022-01" db="EMBL/GenBank/DDBJ databases">
        <authorList>
            <person name="Braso-Vives M."/>
        </authorList>
    </citation>
    <scope>NUCLEOTIDE SEQUENCE</scope>
</reference>
<dbReference type="InterPro" id="IPR051641">
    <property type="entry name" value="RGK_GTP-binding_reg"/>
</dbReference>
<evidence type="ECO:0000256" key="4">
    <source>
        <dbReference type="ARBA" id="ARBA00022553"/>
    </source>
</evidence>
<evidence type="ECO:0000256" key="3">
    <source>
        <dbReference type="ARBA" id="ARBA00022475"/>
    </source>
</evidence>
<dbReference type="Proteomes" id="UP000838412">
    <property type="component" value="Chromosome 7"/>
</dbReference>
<evidence type="ECO:0000256" key="2">
    <source>
        <dbReference type="ARBA" id="ARBA00008846"/>
    </source>
</evidence>
<keyword evidence="7" id="KW-0472">Membrane</keyword>
<dbReference type="SMART" id="SM00175">
    <property type="entry name" value="RAB"/>
    <property type="match status" value="1"/>
</dbReference>
<protein>
    <recommendedName>
        <fullName evidence="9">GTP-binding protein REM 2</fullName>
    </recommendedName>
    <alternativeName>
        <fullName evidence="10">Rad and Gem-like GTP-binding protein 2</fullName>
    </alternativeName>
</protein>
<dbReference type="OrthoDB" id="5239715at2759"/>
<dbReference type="FunFam" id="3.40.50.300:FF:001032">
    <property type="entry name" value="GTP-binding protein REM 2"/>
    <property type="match status" value="1"/>
</dbReference>
<keyword evidence="6" id="KW-0342">GTP-binding</keyword>
<dbReference type="AlphaFoldDB" id="A0A8K0A6Y7"/>
<proteinExistence type="inferred from homology"/>
<dbReference type="InterPro" id="IPR001806">
    <property type="entry name" value="Small_GTPase"/>
</dbReference>
<dbReference type="Gene3D" id="3.40.50.300">
    <property type="entry name" value="P-loop containing nucleotide triphosphate hydrolases"/>
    <property type="match status" value="1"/>
</dbReference>
<evidence type="ECO:0000256" key="5">
    <source>
        <dbReference type="ARBA" id="ARBA00022741"/>
    </source>
</evidence>
<dbReference type="PRINTS" id="PR00449">
    <property type="entry name" value="RASTRNSFRMNG"/>
</dbReference>
<dbReference type="GO" id="GO:0003924">
    <property type="term" value="F:GTPase activity"/>
    <property type="evidence" value="ECO:0007669"/>
    <property type="project" value="InterPro"/>
</dbReference>
<dbReference type="InterPro" id="IPR027417">
    <property type="entry name" value="P-loop_NTPase"/>
</dbReference>
<dbReference type="GO" id="GO:0005525">
    <property type="term" value="F:GTP binding"/>
    <property type="evidence" value="ECO:0007669"/>
    <property type="project" value="UniProtKB-KW"/>
</dbReference>
<accession>A0A8K0A6Y7</accession>
<dbReference type="Pfam" id="PF00071">
    <property type="entry name" value="Ras"/>
    <property type="match status" value="1"/>
</dbReference>
<feature type="coiled-coil region" evidence="11">
    <location>
        <begin position="278"/>
        <end position="336"/>
    </location>
</feature>
<comment type="similarity">
    <text evidence="2">Belongs to the small GTPase superfamily. RGK family.</text>
</comment>
<evidence type="ECO:0000256" key="11">
    <source>
        <dbReference type="SAM" id="Coils"/>
    </source>
</evidence>